<dbReference type="Proteomes" id="UP000077248">
    <property type="component" value="Unassembled WGS sequence"/>
</dbReference>
<dbReference type="GO" id="GO:0016491">
    <property type="term" value="F:oxidoreductase activity"/>
    <property type="evidence" value="ECO:0007669"/>
    <property type="project" value="InterPro"/>
</dbReference>
<name>A0A177DYU6_ALTAL</name>
<keyword evidence="4" id="KW-1185">Reference proteome</keyword>
<dbReference type="RefSeq" id="XP_018390258.1">
    <property type="nucleotide sequence ID" value="XM_018532118.1"/>
</dbReference>
<dbReference type="VEuPathDB" id="FungiDB:CC77DRAFT_545813"/>
<dbReference type="OMA" id="FMHSEEA"/>
<organism evidence="3 4">
    <name type="scientific">Alternaria alternata</name>
    <name type="common">Alternaria rot fungus</name>
    <name type="synonym">Torula alternata</name>
    <dbReference type="NCBI Taxonomy" id="5599"/>
    <lineage>
        <taxon>Eukaryota</taxon>
        <taxon>Fungi</taxon>
        <taxon>Dikarya</taxon>
        <taxon>Ascomycota</taxon>
        <taxon>Pezizomycotina</taxon>
        <taxon>Dothideomycetes</taxon>
        <taxon>Pleosporomycetidae</taxon>
        <taxon>Pleosporales</taxon>
        <taxon>Pleosporineae</taxon>
        <taxon>Pleosporaceae</taxon>
        <taxon>Alternaria</taxon>
        <taxon>Alternaria sect. Alternaria</taxon>
        <taxon>Alternaria alternata complex</taxon>
    </lineage>
</organism>
<dbReference type="InterPro" id="IPR009799">
    <property type="entry name" value="EthD_dom"/>
</dbReference>
<feature type="domain" description="EthD" evidence="2">
    <location>
        <begin position="23"/>
        <end position="122"/>
    </location>
</feature>
<evidence type="ECO:0000313" key="4">
    <source>
        <dbReference type="Proteomes" id="UP000077248"/>
    </source>
</evidence>
<evidence type="ECO:0000256" key="1">
    <source>
        <dbReference type="ARBA" id="ARBA00005986"/>
    </source>
</evidence>
<evidence type="ECO:0000313" key="3">
    <source>
        <dbReference type="EMBL" id="OAG24837.1"/>
    </source>
</evidence>
<sequence>MPHTMLTKTSTYPYILTTVATRKEGVSREEFHRHNEEIYAPLLKKVAGKVHPLSWTRHYHVDESECPIGVPRVLIGDDDGMDWDCMGVMAFEDELHLQQFIAFMHSDDALPVLEEEGKFAETTKTKLLFMKKGVSVRES</sequence>
<accession>A0A177DYU6</accession>
<dbReference type="SUPFAM" id="SSF54909">
    <property type="entry name" value="Dimeric alpha+beta barrel"/>
    <property type="match status" value="1"/>
</dbReference>
<comment type="similarity">
    <text evidence="1">Belongs to the tpcK family.</text>
</comment>
<dbReference type="GeneID" id="29117712"/>
<dbReference type="KEGG" id="aalt:CC77DRAFT_545813"/>
<dbReference type="Pfam" id="PF07110">
    <property type="entry name" value="EthD"/>
    <property type="match status" value="1"/>
</dbReference>
<dbReference type="EMBL" id="KV441471">
    <property type="protein sequence ID" value="OAG24837.1"/>
    <property type="molecule type" value="Genomic_DNA"/>
</dbReference>
<dbReference type="InterPro" id="IPR011008">
    <property type="entry name" value="Dimeric_a/b-barrel"/>
</dbReference>
<proteinExistence type="inferred from homology"/>
<dbReference type="Gene3D" id="3.30.70.100">
    <property type="match status" value="1"/>
</dbReference>
<gene>
    <name evidence="3" type="ORF">CC77DRAFT_545813</name>
</gene>
<reference evidence="3 4" key="1">
    <citation type="submission" date="2016-05" db="EMBL/GenBank/DDBJ databases">
        <title>Comparative analysis of secretome profiles of manganese(II)-oxidizing ascomycete fungi.</title>
        <authorList>
            <consortium name="DOE Joint Genome Institute"/>
            <person name="Zeiner C.A."/>
            <person name="Purvine S.O."/>
            <person name="Zink E.M."/>
            <person name="Wu S."/>
            <person name="Pasa-Tolic L."/>
            <person name="Chaput D.L."/>
            <person name="Haridas S."/>
            <person name="Grigoriev I.V."/>
            <person name="Santelli C.M."/>
            <person name="Hansel C.M."/>
        </authorList>
    </citation>
    <scope>NUCLEOTIDE SEQUENCE [LARGE SCALE GENOMIC DNA]</scope>
    <source>
        <strain evidence="3 4">SRC1lrK2f</strain>
    </source>
</reference>
<evidence type="ECO:0000259" key="2">
    <source>
        <dbReference type="Pfam" id="PF07110"/>
    </source>
</evidence>
<dbReference type="AlphaFoldDB" id="A0A177DYU6"/>
<protein>
    <recommendedName>
        <fullName evidence="2">EthD domain-containing protein</fullName>
    </recommendedName>
</protein>